<keyword evidence="2" id="KW-1185">Reference proteome</keyword>
<name>A0ABU5AUF1_9HYPH</name>
<dbReference type="SUPFAM" id="SSF52540">
    <property type="entry name" value="P-loop containing nucleoside triphosphate hydrolases"/>
    <property type="match status" value="1"/>
</dbReference>
<evidence type="ECO:0008006" key="3">
    <source>
        <dbReference type="Google" id="ProtNLM"/>
    </source>
</evidence>
<accession>A0ABU5AUF1</accession>
<dbReference type="Gene3D" id="3.40.50.300">
    <property type="entry name" value="P-loop containing nucleotide triphosphate hydrolases"/>
    <property type="match status" value="1"/>
</dbReference>
<comment type="caution">
    <text evidence="1">The sequence shown here is derived from an EMBL/GenBank/DDBJ whole genome shotgun (WGS) entry which is preliminary data.</text>
</comment>
<reference evidence="1 2" key="1">
    <citation type="submission" date="2023-08" db="EMBL/GenBank/DDBJ databases">
        <title>Implementing the SeqCode for naming new Mesorhizobium species isolated from Vachellia karroo root nodules.</title>
        <authorList>
            <person name="Van Lill M."/>
        </authorList>
    </citation>
    <scope>NUCLEOTIDE SEQUENCE [LARGE SCALE GENOMIC DNA]</scope>
    <source>
        <strain evidence="1 2">VK4B</strain>
    </source>
</reference>
<evidence type="ECO:0000313" key="2">
    <source>
        <dbReference type="Proteomes" id="UP001276564"/>
    </source>
</evidence>
<dbReference type="EMBL" id="JAVIIP010000016">
    <property type="protein sequence ID" value="MDX8540814.1"/>
    <property type="molecule type" value="Genomic_DNA"/>
</dbReference>
<organism evidence="1 2">
    <name type="scientific">Mesorhizobium abyssinicae</name>
    <dbReference type="NCBI Taxonomy" id="1209958"/>
    <lineage>
        <taxon>Bacteria</taxon>
        <taxon>Pseudomonadati</taxon>
        <taxon>Pseudomonadota</taxon>
        <taxon>Alphaproteobacteria</taxon>
        <taxon>Hyphomicrobiales</taxon>
        <taxon>Phyllobacteriaceae</taxon>
        <taxon>Mesorhizobium</taxon>
    </lineage>
</organism>
<protein>
    <recommendedName>
        <fullName evidence="3">Sulfotransferase domain-containing protein</fullName>
    </recommendedName>
</protein>
<sequence length="246" mass="28088">MQSCQKFVLLASQRTGSQALNRHLNQYEGMVMHGEIFNAGFVGLRSDYHEKLSLPREGVEMRDADPEQFIARIFDDPAARFVGFHIFPEQTRPAILPVLEDESVKKLWLVRNPVASFVSLLEAEASGVWAVHASDPLPAGDYRKKVHFDIDRFNAYLHELNLFRAKIKSVLFETGQPYFPIHYSDIADPLVGNAIIAYLGGSQRLDRFETDILKPPSRPFAERIENYWEFTAYFRAISTEALYAFG</sequence>
<dbReference type="Proteomes" id="UP001276564">
    <property type="component" value="Unassembled WGS sequence"/>
</dbReference>
<evidence type="ECO:0000313" key="1">
    <source>
        <dbReference type="EMBL" id="MDX8540814.1"/>
    </source>
</evidence>
<dbReference type="InterPro" id="IPR027417">
    <property type="entry name" value="P-loop_NTPase"/>
</dbReference>
<gene>
    <name evidence="1" type="ORF">RFM23_24670</name>
</gene>
<dbReference type="RefSeq" id="WP_127309364.1">
    <property type="nucleotide sequence ID" value="NZ_JAVIIO010000003.1"/>
</dbReference>
<proteinExistence type="predicted"/>